<dbReference type="InterPro" id="IPR036680">
    <property type="entry name" value="SPOR-like_sf"/>
</dbReference>
<dbReference type="OrthoDB" id="5398025at2"/>
<name>B3E7Q9_TRIL1</name>
<dbReference type="EMBL" id="CP001089">
    <property type="protein sequence ID" value="ACD95041.1"/>
    <property type="molecule type" value="Genomic_DNA"/>
</dbReference>
<keyword evidence="2" id="KW-1133">Transmembrane helix</keyword>
<feature type="region of interest" description="Disordered" evidence="1">
    <location>
        <begin position="52"/>
        <end position="171"/>
    </location>
</feature>
<feature type="region of interest" description="Disordered" evidence="1">
    <location>
        <begin position="1"/>
        <end position="22"/>
    </location>
</feature>
<feature type="compositionally biased region" description="Pro residues" evidence="1">
    <location>
        <begin position="89"/>
        <end position="103"/>
    </location>
</feature>
<evidence type="ECO:0000256" key="2">
    <source>
        <dbReference type="SAM" id="Phobius"/>
    </source>
</evidence>
<proteinExistence type="predicted"/>
<dbReference type="GO" id="GO:0042834">
    <property type="term" value="F:peptidoglycan binding"/>
    <property type="evidence" value="ECO:0007669"/>
    <property type="project" value="InterPro"/>
</dbReference>
<evidence type="ECO:0000259" key="3">
    <source>
        <dbReference type="PROSITE" id="PS51724"/>
    </source>
</evidence>
<dbReference type="HOGENOM" id="CLU_699727_0_0_7"/>
<dbReference type="Pfam" id="PF05036">
    <property type="entry name" value="SPOR"/>
    <property type="match status" value="1"/>
</dbReference>
<evidence type="ECO:0000256" key="1">
    <source>
        <dbReference type="SAM" id="MobiDB-lite"/>
    </source>
</evidence>
<dbReference type="AlphaFoldDB" id="B3E7Q9"/>
<keyword evidence="2" id="KW-0472">Membrane</keyword>
<feature type="compositionally biased region" description="Pro residues" evidence="1">
    <location>
        <begin position="52"/>
        <end position="62"/>
    </location>
</feature>
<dbReference type="Proteomes" id="UP000002420">
    <property type="component" value="Chromosome"/>
</dbReference>
<dbReference type="STRING" id="398767.Glov_1320"/>
<keyword evidence="2" id="KW-0812">Transmembrane</keyword>
<reference evidence="4 5" key="1">
    <citation type="submission" date="2008-05" db="EMBL/GenBank/DDBJ databases">
        <title>Complete sequence of chromosome of Geobacter lovleyi SZ.</title>
        <authorList>
            <consortium name="US DOE Joint Genome Institute"/>
            <person name="Lucas S."/>
            <person name="Copeland A."/>
            <person name="Lapidus A."/>
            <person name="Glavina del Rio T."/>
            <person name="Dalin E."/>
            <person name="Tice H."/>
            <person name="Bruce D."/>
            <person name="Goodwin L."/>
            <person name="Pitluck S."/>
            <person name="Chertkov O."/>
            <person name="Meincke L."/>
            <person name="Brettin T."/>
            <person name="Detter J.C."/>
            <person name="Han C."/>
            <person name="Tapia R."/>
            <person name="Kuske C.R."/>
            <person name="Schmutz J."/>
            <person name="Larimer F."/>
            <person name="Land M."/>
            <person name="Hauser L."/>
            <person name="Kyrpides N."/>
            <person name="Mikhailova N."/>
            <person name="Sung Y."/>
            <person name="Fletcher K.E."/>
            <person name="Ritalahti K.M."/>
            <person name="Loeffler F.E."/>
            <person name="Richardson P."/>
        </authorList>
    </citation>
    <scope>NUCLEOTIDE SEQUENCE [LARGE SCALE GENOMIC DNA]</scope>
    <source>
        <strain evidence="5">ATCC BAA-1151 / DSM 17278 / SZ</strain>
    </source>
</reference>
<organism evidence="4 5">
    <name type="scientific">Trichlorobacter lovleyi (strain ATCC BAA-1151 / DSM 17278 / SZ)</name>
    <name type="common">Geobacter lovleyi</name>
    <dbReference type="NCBI Taxonomy" id="398767"/>
    <lineage>
        <taxon>Bacteria</taxon>
        <taxon>Pseudomonadati</taxon>
        <taxon>Thermodesulfobacteriota</taxon>
        <taxon>Desulfuromonadia</taxon>
        <taxon>Geobacterales</taxon>
        <taxon>Geobacteraceae</taxon>
        <taxon>Trichlorobacter</taxon>
    </lineage>
</organism>
<dbReference type="Gene3D" id="3.30.70.1070">
    <property type="entry name" value="Sporulation related repeat"/>
    <property type="match status" value="1"/>
</dbReference>
<keyword evidence="5" id="KW-1185">Reference proteome</keyword>
<evidence type="ECO:0000313" key="4">
    <source>
        <dbReference type="EMBL" id="ACD95041.1"/>
    </source>
</evidence>
<dbReference type="KEGG" id="glo:Glov_1320"/>
<feature type="domain" description="SPOR" evidence="3">
    <location>
        <begin position="257"/>
        <end position="333"/>
    </location>
</feature>
<dbReference type="SUPFAM" id="SSF110997">
    <property type="entry name" value="Sporulation related repeat"/>
    <property type="match status" value="1"/>
</dbReference>
<feature type="transmembrane region" description="Helical" evidence="2">
    <location>
        <begin position="27"/>
        <end position="48"/>
    </location>
</feature>
<gene>
    <name evidence="4" type="ordered locus">Glov_1320</name>
</gene>
<sequence>MDFKFNSETTEGETPAQPQEKGRQTGLLVLLLLLLGGFGYLYFFTGLIRPQEQPPAPQPPPQVVKQPLPARDAAPAETAKTAEQKGQVSPPPVSPAAKPVPKPADPKVAAAPAAKPEEKKPAPVKPVTKPEPAKGASPPAIKKPEPVKPATPVKQTEKAAVTAKNVPQKMAEPVRKAVAVPKKSGPWTVVAGLYVVEETLAADLPKVKKAGLTPLMTSGPRRPVSMHRLFYNEYSDKDQARQAVEMLRSKAGDGFSVQRGDKHEVYAGSYAVQSGARSEQQRLAAAGINVTIRKSQVPLASRKLTAGTFTDRKAAEEALKKLKGAGIAAPVLE</sequence>
<evidence type="ECO:0000313" key="5">
    <source>
        <dbReference type="Proteomes" id="UP000002420"/>
    </source>
</evidence>
<accession>B3E7Q9</accession>
<dbReference type="InterPro" id="IPR007730">
    <property type="entry name" value="SPOR-like_dom"/>
</dbReference>
<dbReference type="PROSITE" id="PS51724">
    <property type="entry name" value="SPOR"/>
    <property type="match status" value="1"/>
</dbReference>
<dbReference type="eggNOG" id="COG3170">
    <property type="taxonomic scope" value="Bacteria"/>
</dbReference>
<dbReference type="RefSeq" id="WP_012469387.1">
    <property type="nucleotide sequence ID" value="NC_010814.1"/>
</dbReference>
<protein>
    <submittedName>
        <fullName evidence="4">Sporulation domain protein</fullName>
    </submittedName>
</protein>